<evidence type="ECO:0000256" key="4">
    <source>
        <dbReference type="SAM" id="MobiDB-lite"/>
    </source>
</evidence>
<feature type="transmembrane region" description="Helical" evidence="5">
    <location>
        <begin position="49"/>
        <end position="70"/>
    </location>
</feature>
<keyword evidence="5" id="KW-0812">Transmembrane</keyword>
<keyword evidence="7" id="KW-1185">Reference proteome</keyword>
<dbReference type="Proteomes" id="UP000001449">
    <property type="component" value="Chromosome 2"/>
</dbReference>
<reference evidence="6 7" key="1">
    <citation type="journal article" date="2004" name="Science">
        <title>The genome of the diatom Thalassiosira pseudonana: ecology, evolution, and metabolism.</title>
        <authorList>
            <person name="Armbrust E.V."/>
            <person name="Berges J.A."/>
            <person name="Bowler C."/>
            <person name="Green B.R."/>
            <person name="Martinez D."/>
            <person name="Putnam N.H."/>
            <person name="Zhou S."/>
            <person name="Allen A.E."/>
            <person name="Apt K.E."/>
            <person name="Bechner M."/>
            <person name="Brzezinski M.A."/>
            <person name="Chaal B.K."/>
            <person name="Chiovitti A."/>
            <person name="Davis A.K."/>
            <person name="Demarest M.S."/>
            <person name="Detter J.C."/>
            <person name="Glavina T."/>
            <person name="Goodstein D."/>
            <person name="Hadi M.Z."/>
            <person name="Hellsten U."/>
            <person name="Hildebrand M."/>
            <person name="Jenkins B.D."/>
            <person name="Jurka J."/>
            <person name="Kapitonov V.V."/>
            <person name="Kroger N."/>
            <person name="Lau W.W."/>
            <person name="Lane T.W."/>
            <person name="Larimer F.W."/>
            <person name="Lippmeier J.C."/>
            <person name="Lucas S."/>
            <person name="Medina M."/>
            <person name="Montsant A."/>
            <person name="Obornik M."/>
            <person name="Parker M.S."/>
            <person name="Palenik B."/>
            <person name="Pazour G.J."/>
            <person name="Richardson P.M."/>
            <person name="Rynearson T.A."/>
            <person name="Saito M.A."/>
            <person name="Schwartz D.C."/>
            <person name="Thamatrakoln K."/>
            <person name="Valentin K."/>
            <person name="Vardi A."/>
            <person name="Wilkerson F.P."/>
            <person name="Rokhsar D.S."/>
        </authorList>
    </citation>
    <scope>NUCLEOTIDE SEQUENCE [LARGE SCALE GENOMIC DNA]</scope>
    <source>
        <strain evidence="6 7">CCMP1335</strain>
    </source>
</reference>
<dbReference type="Gene3D" id="3.40.50.11350">
    <property type="match status" value="2"/>
</dbReference>
<dbReference type="InParanoid" id="B8BUS9"/>
<evidence type="ECO:0000256" key="1">
    <source>
        <dbReference type="ARBA" id="ARBA00022679"/>
    </source>
</evidence>
<gene>
    <name evidence="6" type="ORF">THAPSDRAFT_2587</name>
</gene>
<feature type="region of interest" description="Disordered" evidence="4">
    <location>
        <begin position="1346"/>
        <end position="1389"/>
    </location>
</feature>
<dbReference type="KEGG" id="tps:THAPSDRAFT_2587"/>
<keyword evidence="1" id="KW-0808">Transferase</keyword>
<evidence type="ECO:0000256" key="2">
    <source>
        <dbReference type="ARBA" id="ARBA00023253"/>
    </source>
</evidence>
<evidence type="ECO:0000256" key="3">
    <source>
        <dbReference type="ARBA" id="ARBA00023277"/>
    </source>
</evidence>
<protein>
    <recommendedName>
        <fullName evidence="8">O-fucosyltransferase family protein</fullName>
    </recommendedName>
</protein>
<dbReference type="PANTHER" id="PTHR31469">
    <property type="entry name" value="OS07G0633600 PROTEIN"/>
    <property type="match status" value="1"/>
</dbReference>
<accession>B8BUS9</accession>
<keyword evidence="5" id="KW-0472">Membrane</keyword>
<name>B8BUS9_THAPS</name>
<feature type="compositionally biased region" description="Basic and acidic residues" evidence="4">
    <location>
        <begin position="264"/>
        <end position="279"/>
    </location>
</feature>
<dbReference type="RefSeq" id="XP_002287896.1">
    <property type="nucleotide sequence ID" value="XM_002287860.1"/>
</dbReference>
<dbReference type="GO" id="GO:0016740">
    <property type="term" value="F:transferase activity"/>
    <property type="evidence" value="ECO:0007669"/>
    <property type="project" value="UniProtKB-KW"/>
</dbReference>
<evidence type="ECO:0000313" key="6">
    <source>
        <dbReference type="EMBL" id="EED95339.1"/>
    </source>
</evidence>
<dbReference type="CDD" id="cd11296">
    <property type="entry name" value="O-FucT_like"/>
    <property type="match status" value="2"/>
</dbReference>
<dbReference type="PANTHER" id="PTHR31469:SF8">
    <property type="entry name" value="OS07G0641000 PROTEIN"/>
    <property type="match status" value="1"/>
</dbReference>
<feature type="region of interest" description="Disordered" evidence="4">
    <location>
        <begin position="218"/>
        <end position="298"/>
    </location>
</feature>
<dbReference type="PaxDb" id="35128-Thaps2587"/>
<feature type="compositionally biased region" description="Basic and acidic residues" evidence="4">
    <location>
        <begin position="1346"/>
        <end position="1375"/>
    </location>
</feature>
<proteinExistence type="predicted"/>
<dbReference type="Gene3D" id="3.40.50.11340">
    <property type="match status" value="2"/>
</dbReference>
<organism evidence="6 7">
    <name type="scientific">Thalassiosira pseudonana</name>
    <name type="common">Marine diatom</name>
    <name type="synonym">Cyclotella nana</name>
    <dbReference type="NCBI Taxonomy" id="35128"/>
    <lineage>
        <taxon>Eukaryota</taxon>
        <taxon>Sar</taxon>
        <taxon>Stramenopiles</taxon>
        <taxon>Ochrophyta</taxon>
        <taxon>Bacillariophyta</taxon>
        <taxon>Coscinodiscophyceae</taxon>
        <taxon>Thalassiosirophycidae</taxon>
        <taxon>Thalassiosirales</taxon>
        <taxon>Thalassiosiraceae</taxon>
        <taxon>Thalassiosira</taxon>
    </lineage>
</organism>
<keyword evidence="5" id="KW-1133">Transmembrane helix</keyword>
<keyword evidence="3" id="KW-0119">Carbohydrate metabolism</keyword>
<evidence type="ECO:0000256" key="5">
    <source>
        <dbReference type="SAM" id="Phobius"/>
    </source>
</evidence>
<dbReference type="GeneID" id="7443030"/>
<sequence>MINFTRPPMYRSARAVAPSTSPHSRSQRHIGAADRGVGGGYSIIHVIRILLGITALGMIFTTVSMILPMFHSVDSRLMDHIDSGLGLQSALRPGDNVQDVDDMHHGVHKNIKAHIQGLKVHLQKEFAKGNKQEQPSKEEVGEDVFEDADEIYKADYEDPVEAKQKQPPGDEDPAIFNQEKADTTISKLAKGIKQEQPSKEEVGEDVFEDADEIYKADYEDPVEAKQKQPPGDEDPAIFNQEKADTTISKPNEQHHVEVVFSDSTGKKKDATTPKPKDKVGPPPNVESQPDTNPKSQEVVDLHRFPTNENQKLARGFSGLPMEMTPALVGAKRGTVECDVNVNSLAYWNSPQGKRDEEFISPFKVSAPEGKTKYLTFEADPGGWNNIRMSMEVVFVIAAATGRTLVLPPPQRMYLLENRIMYDDFFPLFTEAFQKRVKVIEMEDFLGKVLEKEGILEMNDADAKKDLLRIAKSCELTRKSSDACDKIYEILREKGYVAQVKDSKNCLIFDENAYQNGAAPVTQQISRFCADRAPLYYSKEMAEPDILHFHTSSDDDFRILNHFYAVIHFTKPSIDNYYKRFVRDFIHYHDNIYCAAGKIIQALQDEGRQRGFNTDEEGGGGYSAWHVRRGDLQYKEGNRRHRFSLMSCHDHYLTTSSLLHEVIIPAEEWWENTAKLWQPKEILYIATDEKDTSFFDPIAKHHDIRYLKDYWVHAGLDKMDPNFMGMVEIVVCSRGRLFVGTWHSTFSSYIMRLRGYYGASKVSNYYSFKPRRFWMHKWSYPGGNYAAREFPIAWLGIDGDKLVLGDLEPNSTSPVGPLANITVLQQTTVRPRPDHLSRGVSGLPSPETPALVGASRGSIECDVDVDQLAYWNSPQGSRDRDFESPFRVSSGDNKKNKDTAKYITFWQDSGRFNNIRISLEIIFVIAAATGRTIVLPPTQNLHLEQGPSINDFDSFFSFNNDEFQKRVPVITMKEFIEREGRSSGLLKLEEKDYTRLSKLASFCENRRKSDEYCGEIFDKITSHEHSLVAPLTDGNCLVFDVEVFINGGSGNIDEATKTDTKYFCGSRSPVYYTNELHDPAILHFDTFEQRHRLLSHFYQYVHFSDPVIDNYYKRFVRDFLHYTDKIFCAAGKIVRSLQIEAMERGFVVDEEGGGGYSSLHIRRGDLQFDEVLISEDRWWDNTADIWKPNEILYISSDEKDKKFFDNFALRHDLRFLEDYWDLANLDNLDVEHLGMVDAIVASRGTNFCGTYFSTFSGYINRMRGYHGMSKYTSWYSWNPVKYEMQKGEMFTPNNEFKREYSIGWVGIDGDRKVMKDNEVDPKPESEFANDKAKEQLLEVAAEKKDTVKGVNTEVKRDDKQHPDKGSEQSTGKDKEQQAVADKSMQSNTGADHGIKTLEESMIKSLGFLPAEDEDLEVTSDGETLYIVFSTDCAARIRQPGFITRIASGCTDEQKQEAKEYHQEHIEAMSRRFRIFFTPKFSDIKDQNGNNKGDYKYFNKPFGTKYYLENSSDFGYDEISGEMKNVEEKAFVFIIDPDMVLMRNLTTDFSDASVKFWSPFHNGIERKNTVEHGRPFGQTYGFSDKWRKFVDQAGPNSPALEVDEREAQLHYQVGPPYIASALDMHKIVARWAELVPKVHAAFPQLLSEMYAYCLAAADVELPHEVVDSMMISATDAYGEGWDMIDAIPDDEVCSTATAPNKSKLPLPTVIHHCQSYGVGNVHFSKYLIPSDIFSCDKPLLVEPGDDPMREGSIEANDAQAKRLHDVCLDKHRERGKPLF</sequence>
<dbReference type="eggNOG" id="ENOG502S0D4">
    <property type="taxonomic scope" value="Eukaryota"/>
</dbReference>
<dbReference type="HOGENOM" id="CLU_238686_0_0_1"/>
<dbReference type="GO" id="GO:0006004">
    <property type="term" value="P:fucose metabolic process"/>
    <property type="evidence" value="ECO:0007669"/>
    <property type="project" value="UniProtKB-KW"/>
</dbReference>
<dbReference type="Pfam" id="PF10250">
    <property type="entry name" value="O-FucT"/>
    <property type="match status" value="2"/>
</dbReference>
<feature type="compositionally biased region" description="Polar residues" evidence="4">
    <location>
        <begin position="285"/>
        <end position="295"/>
    </location>
</feature>
<dbReference type="FunFam" id="3.40.50.11350:FF:000014">
    <property type="entry name" value="Uncharacterized protein"/>
    <property type="match status" value="2"/>
</dbReference>
<keyword evidence="2" id="KW-0294">Fucose metabolism</keyword>
<evidence type="ECO:0000313" key="7">
    <source>
        <dbReference type="Proteomes" id="UP000001449"/>
    </source>
</evidence>
<evidence type="ECO:0008006" key="8">
    <source>
        <dbReference type="Google" id="ProtNLM"/>
    </source>
</evidence>
<reference evidence="6 7" key="2">
    <citation type="journal article" date="2008" name="Nature">
        <title>The Phaeodactylum genome reveals the evolutionary history of diatom genomes.</title>
        <authorList>
            <person name="Bowler C."/>
            <person name="Allen A.E."/>
            <person name="Badger J.H."/>
            <person name="Grimwood J."/>
            <person name="Jabbari K."/>
            <person name="Kuo A."/>
            <person name="Maheswari U."/>
            <person name="Martens C."/>
            <person name="Maumus F."/>
            <person name="Otillar R.P."/>
            <person name="Rayko E."/>
            <person name="Salamov A."/>
            <person name="Vandepoele K."/>
            <person name="Beszteri B."/>
            <person name="Gruber A."/>
            <person name="Heijde M."/>
            <person name="Katinka M."/>
            <person name="Mock T."/>
            <person name="Valentin K."/>
            <person name="Verret F."/>
            <person name="Berges J.A."/>
            <person name="Brownlee C."/>
            <person name="Cadoret J.P."/>
            <person name="Chiovitti A."/>
            <person name="Choi C.J."/>
            <person name="Coesel S."/>
            <person name="De Martino A."/>
            <person name="Detter J.C."/>
            <person name="Durkin C."/>
            <person name="Falciatore A."/>
            <person name="Fournet J."/>
            <person name="Haruta M."/>
            <person name="Huysman M.J."/>
            <person name="Jenkins B.D."/>
            <person name="Jiroutova K."/>
            <person name="Jorgensen R.E."/>
            <person name="Joubert Y."/>
            <person name="Kaplan A."/>
            <person name="Kroger N."/>
            <person name="Kroth P.G."/>
            <person name="La Roche J."/>
            <person name="Lindquist E."/>
            <person name="Lommer M."/>
            <person name="Martin-Jezequel V."/>
            <person name="Lopez P.J."/>
            <person name="Lucas S."/>
            <person name="Mangogna M."/>
            <person name="McGinnis K."/>
            <person name="Medlin L.K."/>
            <person name="Montsant A."/>
            <person name="Oudot-Le Secq M.P."/>
            <person name="Napoli C."/>
            <person name="Obornik M."/>
            <person name="Parker M.S."/>
            <person name="Petit J.L."/>
            <person name="Porcel B.M."/>
            <person name="Poulsen N."/>
            <person name="Robison M."/>
            <person name="Rychlewski L."/>
            <person name="Rynearson T.A."/>
            <person name="Schmutz J."/>
            <person name="Shapiro H."/>
            <person name="Siaut M."/>
            <person name="Stanley M."/>
            <person name="Sussman M.R."/>
            <person name="Taylor A.R."/>
            <person name="Vardi A."/>
            <person name="von Dassow P."/>
            <person name="Vyverman W."/>
            <person name="Willis A."/>
            <person name="Wyrwicz L.S."/>
            <person name="Rokhsar D.S."/>
            <person name="Weissenbach J."/>
            <person name="Armbrust E.V."/>
            <person name="Green B.R."/>
            <person name="Van de Peer Y."/>
            <person name="Grigoriev I.V."/>
        </authorList>
    </citation>
    <scope>NUCLEOTIDE SEQUENCE [LARGE SCALE GENOMIC DNA]</scope>
    <source>
        <strain evidence="6 7">CCMP1335</strain>
    </source>
</reference>
<dbReference type="InterPro" id="IPR019378">
    <property type="entry name" value="GDP-Fuc_O-FucTrfase"/>
</dbReference>
<feature type="region of interest" description="Disordered" evidence="4">
    <location>
        <begin position="156"/>
        <end position="175"/>
    </location>
</feature>
<dbReference type="FunFam" id="3.40.50.11340:FF:000015">
    <property type="entry name" value="Uncharacterized protein"/>
    <property type="match status" value="2"/>
</dbReference>
<dbReference type="EMBL" id="CM000639">
    <property type="protein sequence ID" value="EED95339.1"/>
    <property type="molecule type" value="Genomic_DNA"/>
</dbReference>